<reference evidence="2" key="1">
    <citation type="journal article" date="2021" name="Genome Biol. Evol.">
        <title>A High-Quality Reference Genome for a Parasitic Bivalve with Doubly Uniparental Inheritance (Bivalvia: Unionida).</title>
        <authorList>
            <person name="Smith C.H."/>
        </authorList>
    </citation>
    <scope>NUCLEOTIDE SEQUENCE</scope>
    <source>
        <strain evidence="2">CHS0354</strain>
    </source>
</reference>
<proteinExistence type="predicted"/>
<protein>
    <submittedName>
        <fullName evidence="2">Uncharacterized protein</fullName>
    </submittedName>
</protein>
<reference evidence="2" key="3">
    <citation type="submission" date="2023-05" db="EMBL/GenBank/DDBJ databases">
        <authorList>
            <person name="Smith C.H."/>
        </authorList>
    </citation>
    <scope>NUCLEOTIDE SEQUENCE</scope>
    <source>
        <strain evidence="2">CHS0354</strain>
        <tissue evidence="2">Mantle</tissue>
    </source>
</reference>
<keyword evidence="3" id="KW-1185">Reference proteome</keyword>
<dbReference type="EMBL" id="JAEAOA010002108">
    <property type="protein sequence ID" value="KAK3576272.1"/>
    <property type="molecule type" value="Genomic_DNA"/>
</dbReference>
<gene>
    <name evidence="2" type="ORF">CHS0354_036007</name>
</gene>
<name>A0AAE0VGQ9_9BIVA</name>
<comment type="caution">
    <text evidence="2">The sequence shown here is derived from an EMBL/GenBank/DDBJ whole genome shotgun (WGS) entry which is preliminary data.</text>
</comment>
<dbReference type="AlphaFoldDB" id="A0AAE0VGQ9"/>
<feature type="region of interest" description="Disordered" evidence="1">
    <location>
        <begin position="1"/>
        <end position="23"/>
    </location>
</feature>
<organism evidence="2 3">
    <name type="scientific">Potamilus streckersoni</name>
    <dbReference type="NCBI Taxonomy" id="2493646"/>
    <lineage>
        <taxon>Eukaryota</taxon>
        <taxon>Metazoa</taxon>
        <taxon>Spiralia</taxon>
        <taxon>Lophotrochozoa</taxon>
        <taxon>Mollusca</taxon>
        <taxon>Bivalvia</taxon>
        <taxon>Autobranchia</taxon>
        <taxon>Heteroconchia</taxon>
        <taxon>Palaeoheterodonta</taxon>
        <taxon>Unionida</taxon>
        <taxon>Unionoidea</taxon>
        <taxon>Unionidae</taxon>
        <taxon>Ambleminae</taxon>
        <taxon>Lampsilini</taxon>
        <taxon>Potamilus</taxon>
    </lineage>
</organism>
<evidence type="ECO:0000313" key="2">
    <source>
        <dbReference type="EMBL" id="KAK3576272.1"/>
    </source>
</evidence>
<evidence type="ECO:0000313" key="3">
    <source>
        <dbReference type="Proteomes" id="UP001195483"/>
    </source>
</evidence>
<sequence length="106" mass="12430">MGWGRSRNRNENNHAAQRKQPTKQTFLDCRPKEFERHNLNLMPVPERLRQRKKDRSSSNILKRLIKANKYAFTLSITADTTWACMTIDRNNYVRTAILNPGRTKSG</sequence>
<feature type="non-terminal residue" evidence="2">
    <location>
        <position position="1"/>
    </location>
</feature>
<reference evidence="2" key="2">
    <citation type="journal article" date="2021" name="Genome Biol. Evol.">
        <title>Developing a high-quality reference genome for a parasitic bivalve with doubly uniparental inheritance (Bivalvia: Unionida).</title>
        <authorList>
            <person name="Smith C.H."/>
        </authorList>
    </citation>
    <scope>NUCLEOTIDE SEQUENCE</scope>
    <source>
        <strain evidence="2">CHS0354</strain>
        <tissue evidence="2">Mantle</tissue>
    </source>
</reference>
<accession>A0AAE0VGQ9</accession>
<dbReference type="Proteomes" id="UP001195483">
    <property type="component" value="Unassembled WGS sequence"/>
</dbReference>
<evidence type="ECO:0000256" key="1">
    <source>
        <dbReference type="SAM" id="MobiDB-lite"/>
    </source>
</evidence>